<dbReference type="PANTHER" id="PTHR43737">
    <property type="entry name" value="BLL7424 PROTEIN"/>
    <property type="match status" value="1"/>
</dbReference>
<accession>A0A084JTP9</accession>
<dbReference type="Pfam" id="PF07394">
    <property type="entry name" value="DUF1501"/>
    <property type="match status" value="1"/>
</dbReference>
<evidence type="ECO:0000313" key="5">
    <source>
        <dbReference type="Proteomes" id="UP000239997"/>
    </source>
</evidence>
<evidence type="ECO:0000313" key="2">
    <source>
        <dbReference type="EMBL" id="KEZ92333.1"/>
    </source>
</evidence>
<dbReference type="Proteomes" id="UP000028531">
    <property type="component" value="Unassembled WGS sequence"/>
</dbReference>
<feature type="region of interest" description="Disordered" evidence="1">
    <location>
        <begin position="1"/>
        <end position="21"/>
    </location>
</feature>
<dbReference type="RefSeq" id="WP_036583034.1">
    <property type="nucleotide sequence ID" value="NZ_JPJI01000032.1"/>
</dbReference>
<dbReference type="PROSITE" id="PS51318">
    <property type="entry name" value="TAT"/>
    <property type="match status" value="1"/>
</dbReference>
<dbReference type="EMBL" id="JPJI01000032">
    <property type="protein sequence ID" value="KEZ92333.1"/>
    <property type="molecule type" value="Genomic_DNA"/>
</dbReference>
<evidence type="ECO:0000313" key="4">
    <source>
        <dbReference type="Proteomes" id="UP000028531"/>
    </source>
</evidence>
<dbReference type="AlphaFoldDB" id="A0A084JTP9"/>
<dbReference type="Proteomes" id="UP000239997">
    <property type="component" value="Unassembled WGS sequence"/>
</dbReference>
<reference evidence="3 5" key="2">
    <citation type="submission" date="2018-03" db="EMBL/GenBank/DDBJ databases">
        <title>Genomic Encyclopedia of Archaeal and Bacterial Type Strains, Phase II (KMG-II): from individual species to whole genera.</title>
        <authorList>
            <person name="Goeker M."/>
        </authorList>
    </citation>
    <scope>NUCLEOTIDE SEQUENCE [LARGE SCALE GENOMIC DNA]</scope>
    <source>
        <strain evidence="3 5">DSM 22727</strain>
    </source>
</reference>
<reference evidence="2 4" key="1">
    <citation type="submission" date="2014-07" db="EMBL/GenBank/DDBJ databases">
        <title>Draft genome sequence of Nonlabens ulvanivorans, an ulvan degrading bacterium.</title>
        <authorList>
            <person name="Kopel M."/>
            <person name="Helbert W."/>
            <person name="Henrissat B."/>
            <person name="Doniger T."/>
            <person name="Banin E."/>
        </authorList>
    </citation>
    <scope>NUCLEOTIDE SEQUENCE [LARGE SCALE GENOMIC DNA]</scope>
    <source>
        <strain evidence="2 4">PLR</strain>
    </source>
</reference>
<evidence type="ECO:0000256" key="1">
    <source>
        <dbReference type="SAM" id="MobiDB-lite"/>
    </source>
</evidence>
<comment type="caution">
    <text evidence="2">The sequence shown here is derived from an EMBL/GenBank/DDBJ whole genome shotgun (WGS) entry which is preliminary data.</text>
</comment>
<organism evidence="2 4">
    <name type="scientific">Nonlabens ulvanivorans</name>
    <name type="common">Persicivirga ulvanivorans</name>
    <dbReference type="NCBI Taxonomy" id="906888"/>
    <lineage>
        <taxon>Bacteria</taxon>
        <taxon>Pseudomonadati</taxon>
        <taxon>Bacteroidota</taxon>
        <taxon>Flavobacteriia</taxon>
        <taxon>Flavobacteriales</taxon>
        <taxon>Flavobacteriaceae</taxon>
        <taxon>Nonlabens</taxon>
    </lineage>
</organism>
<dbReference type="EMBL" id="PVNA01000001">
    <property type="protein sequence ID" value="PRX15166.1"/>
    <property type="molecule type" value="Genomic_DNA"/>
</dbReference>
<proteinExistence type="predicted"/>
<dbReference type="PANTHER" id="PTHR43737:SF1">
    <property type="entry name" value="DUF1501 DOMAIN-CONTAINING PROTEIN"/>
    <property type="match status" value="1"/>
</dbReference>
<sequence length="534" mass="58610">MCDTHKKHQDPNSQAHHEEHEAWSRRTFLQALGIAGAGTFALGGAQISSAMASPITAALSSSTNDRVLVLIRLKGGNDGLNTIVPLNQYGTYASQRPNIALAQSSLYNLSTDFGLPSYMSSLQSRWGNGEMKVVHGVGYAGQDLSHFRSSDIWASTDAVNNEETGWMGRFFENEYPNFLLSPPAIPPAIQIGSLGNLAFEGIQTNYAFSVADPQQLYNLAQNGWQHDALNVPPCTYGDQLSFLRTTTNTTFAYAGVINTAYQASTTQATYGNHTIADQLAIVARLIKGQLGTKVYMVTLDGFDTHANQASTHADRMQKLADSIDAFYTDLAAYGNQDEVLCMTISEFGRRVEENGSNGTDHGAAAPMMLFGGGLNGNGFIGSHPSLTNLDANGNMIYSTDFRDIYSTVMKEWLCIDPTVVDQAMLNGNYNNINLGFNCTTLSNPSFENQDFKHFVVNRQDSDVLYLKMDVGRKLDIKVYNFMGQQIGQLANEYYMPGVHEIDIKATLQTRLASGNYIYRISSGTDQYSSQFLIR</sequence>
<protein>
    <submittedName>
        <fullName evidence="3">Secreted protein (Por secretion system target)</fullName>
    </submittedName>
    <submittedName>
        <fullName evidence="2">Twin-arginine translocation pathway signal</fullName>
    </submittedName>
</protein>
<evidence type="ECO:0000313" key="3">
    <source>
        <dbReference type="EMBL" id="PRX15166.1"/>
    </source>
</evidence>
<gene>
    <name evidence="2" type="ORF">IL45_09280</name>
    <name evidence="3" type="ORF">LY02_00381</name>
</gene>
<name>A0A084JTP9_NONUL</name>
<dbReference type="InterPro" id="IPR006311">
    <property type="entry name" value="TAT_signal"/>
</dbReference>
<dbReference type="OrthoDB" id="9779968at2"/>
<keyword evidence="5" id="KW-1185">Reference proteome</keyword>
<dbReference type="InterPro" id="IPR010869">
    <property type="entry name" value="DUF1501"/>
</dbReference>